<name>A0A8J7QE37_9BACT</name>
<comment type="caution">
    <text evidence="3">The sequence shown here is derived from an EMBL/GenBank/DDBJ whole genome shotgun (WGS) entry which is preliminary data.</text>
</comment>
<dbReference type="AlphaFoldDB" id="A0A8J7QE37"/>
<protein>
    <recommendedName>
        <fullName evidence="2">Iminophenyl-pyruvate dimer synthase domain-containing protein</fullName>
    </recommendedName>
</protein>
<gene>
    <name evidence="3" type="ORF">J3U88_30765</name>
</gene>
<organism evidence="3 4">
    <name type="scientific">Acanthopleuribacter pedis</name>
    <dbReference type="NCBI Taxonomy" id="442870"/>
    <lineage>
        <taxon>Bacteria</taxon>
        <taxon>Pseudomonadati</taxon>
        <taxon>Acidobacteriota</taxon>
        <taxon>Holophagae</taxon>
        <taxon>Acanthopleuribacterales</taxon>
        <taxon>Acanthopleuribacteraceae</taxon>
        <taxon>Acanthopleuribacter</taxon>
    </lineage>
</organism>
<dbReference type="RefSeq" id="WP_207862859.1">
    <property type="nucleotide sequence ID" value="NZ_JAFREP010000045.1"/>
</dbReference>
<evidence type="ECO:0000256" key="1">
    <source>
        <dbReference type="SAM" id="MobiDB-lite"/>
    </source>
</evidence>
<keyword evidence="4" id="KW-1185">Reference proteome</keyword>
<dbReference type="InterPro" id="IPR026820">
    <property type="entry name" value="VioB/RebD_dom"/>
</dbReference>
<dbReference type="Pfam" id="PF12902">
    <property type="entry name" value="Ferritin-like"/>
    <property type="match status" value="1"/>
</dbReference>
<dbReference type="Gene3D" id="1.20.1260.10">
    <property type="match status" value="1"/>
</dbReference>
<dbReference type="EMBL" id="JAFREP010000045">
    <property type="protein sequence ID" value="MBO1322887.1"/>
    <property type="molecule type" value="Genomic_DNA"/>
</dbReference>
<reference evidence="3" key="1">
    <citation type="submission" date="2021-03" db="EMBL/GenBank/DDBJ databases">
        <authorList>
            <person name="Wang G."/>
        </authorList>
    </citation>
    <scope>NUCLEOTIDE SEQUENCE</scope>
    <source>
        <strain evidence="3">KCTC 12899</strain>
    </source>
</reference>
<dbReference type="Proteomes" id="UP000664417">
    <property type="component" value="Unassembled WGS sequence"/>
</dbReference>
<evidence type="ECO:0000259" key="2">
    <source>
        <dbReference type="Pfam" id="PF12902"/>
    </source>
</evidence>
<sequence>MRFHAFDKSRVTNRDPKYQQADIAAVRAMVQAAINVELFTIPLYMTSMYSIQGLHQINASGTDFYQGRWWPGAAAQVEPQDANGQVFNLIFRVFIEEMLHLQLAANAASILGFKPVFTSPALQSERGAWTCYQGTVIPHVLDFKDVKEDSVFKGVQVQLQAMNAEQAKLFLAIEETAEAGEKNLNNPTITYPDGTTGPKYFEEAPFNWFTADMGENDLPLFGSIGHMYKSLWSYLEITYDDADQTSLLDLLLQQPEVGEQRDQFNQNAGYREYPGVNATLARKDTLMEQLINIIDAITDQGEGRGVVPQIRQRWNRPVLMRAVSGQFQVNAAALEHLYPGYDDQGNRLPISGPAFARIHYKDLDHYECFEKVQSLIQDPAFQTWDQWHANPENRWTAAMLNPENTPSKYNIPSAQAVADALNNLKTTDPEENFKSLSLAAVGTIRGITSQLDQFWLTDGKVTQFPSPAMYGSGDRLSICWAIIGKTPDLALPLESLEKGVMFHACQGMSLMGSTFDPDAQPDVRIFHSCKGSNACRTQGGCGFVQNSQGGGNCSQSVAKPEAGCGLQTMSAPANNKCSTFGGCAVPISASQLFPAAKEGDSYVMQLFNFGPAPNFPSEPLETMAYAEGDAVYDVAWRAYREVQAARGVTVPEDPPPASDMRLAFPPST</sequence>
<proteinExistence type="predicted"/>
<feature type="domain" description="Iminophenyl-pyruvate dimer synthase" evidence="2">
    <location>
        <begin position="30"/>
        <end position="308"/>
    </location>
</feature>
<evidence type="ECO:0000313" key="4">
    <source>
        <dbReference type="Proteomes" id="UP000664417"/>
    </source>
</evidence>
<accession>A0A8J7QE37</accession>
<feature type="region of interest" description="Disordered" evidence="1">
    <location>
        <begin position="649"/>
        <end position="668"/>
    </location>
</feature>
<dbReference type="InterPro" id="IPR012347">
    <property type="entry name" value="Ferritin-like"/>
</dbReference>
<evidence type="ECO:0000313" key="3">
    <source>
        <dbReference type="EMBL" id="MBO1322887.1"/>
    </source>
</evidence>